<organism evidence="2 3">
    <name type="scientific">Mesosutterella faecium</name>
    <dbReference type="NCBI Taxonomy" id="2925194"/>
    <lineage>
        <taxon>Bacteria</taxon>
        <taxon>Pseudomonadati</taxon>
        <taxon>Pseudomonadota</taxon>
        <taxon>Betaproteobacteria</taxon>
        <taxon>Burkholderiales</taxon>
        <taxon>Sutterellaceae</taxon>
        <taxon>Mesosutterella</taxon>
    </lineage>
</organism>
<dbReference type="Proteomes" id="UP001165481">
    <property type="component" value="Unassembled WGS sequence"/>
</dbReference>
<reference evidence="2" key="1">
    <citation type="submission" date="2023-03" db="EMBL/GenBank/DDBJ databases">
        <title>Mesosutterella sp. nov. isolated from porcine feces.</title>
        <authorList>
            <person name="Yu S."/>
        </authorList>
    </citation>
    <scope>NUCLEOTIDE SEQUENCE</scope>
    <source>
        <strain evidence="2">AGMB02718</strain>
    </source>
</reference>
<protein>
    <submittedName>
        <fullName evidence="2">Helix-turn-helix domain-containing protein</fullName>
    </submittedName>
</protein>
<evidence type="ECO:0000313" key="2">
    <source>
        <dbReference type="EMBL" id="MDL2058430.1"/>
    </source>
</evidence>
<accession>A0ABT7IJ81</accession>
<keyword evidence="3" id="KW-1185">Reference proteome</keyword>
<dbReference type="RefSeq" id="WP_243376857.1">
    <property type="nucleotide sequence ID" value="NZ_JAKZJU020000001.1"/>
</dbReference>
<evidence type="ECO:0000256" key="1">
    <source>
        <dbReference type="SAM" id="MobiDB-lite"/>
    </source>
</evidence>
<proteinExistence type="predicted"/>
<feature type="region of interest" description="Disordered" evidence="1">
    <location>
        <begin position="100"/>
        <end position="120"/>
    </location>
</feature>
<evidence type="ECO:0000313" key="3">
    <source>
        <dbReference type="Proteomes" id="UP001165481"/>
    </source>
</evidence>
<name>A0ABT7IJ81_9BURK</name>
<dbReference type="EMBL" id="JAKZJU020000001">
    <property type="protein sequence ID" value="MDL2058430.1"/>
    <property type="molecule type" value="Genomic_DNA"/>
</dbReference>
<gene>
    <name evidence="2" type="ORF">MUN46_000430</name>
</gene>
<sequence>MVKRLTFQERIDVVKYAARHGNSGTARHFGITATQVDSWTAFEKAGRRELYEPAYKPPKITEELLQSIFFDLDNGLSLLQACVKYGFKNTGNLCVALEKSRSEKSLPARPSAKGSRGPGS</sequence>
<comment type="caution">
    <text evidence="2">The sequence shown here is derived from an EMBL/GenBank/DDBJ whole genome shotgun (WGS) entry which is preliminary data.</text>
</comment>